<dbReference type="EMBL" id="CP035493">
    <property type="protein sequence ID" value="QAY68778.1"/>
    <property type="molecule type" value="Genomic_DNA"/>
</dbReference>
<feature type="compositionally biased region" description="Low complexity" evidence="1">
    <location>
        <begin position="335"/>
        <end position="361"/>
    </location>
</feature>
<accession>A0A4P6FDW0</accession>
<protein>
    <submittedName>
        <fullName evidence="3">Conjugal transfer protein TrbL</fullName>
    </submittedName>
</protein>
<keyword evidence="2" id="KW-1133">Transmembrane helix</keyword>
<dbReference type="Proteomes" id="UP000292118">
    <property type="component" value="Chromosome"/>
</dbReference>
<gene>
    <name evidence="3" type="ORF">ET471_00880</name>
</gene>
<evidence type="ECO:0000313" key="4">
    <source>
        <dbReference type="Proteomes" id="UP000292118"/>
    </source>
</evidence>
<feature type="transmembrane region" description="Helical" evidence="2">
    <location>
        <begin position="193"/>
        <end position="211"/>
    </location>
</feature>
<feature type="transmembrane region" description="Helical" evidence="2">
    <location>
        <begin position="254"/>
        <end position="276"/>
    </location>
</feature>
<feature type="transmembrane region" description="Helical" evidence="2">
    <location>
        <begin position="166"/>
        <end position="186"/>
    </location>
</feature>
<evidence type="ECO:0000256" key="1">
    <source>
        <dbReference type="SAM" id="MobiDB-lite"/>
    </source>
</evidence>
<keyword evidence="2" id="KW-0472">Membrane</keyword>
<evidence type="ECO:0000313" key="3">
    <source>
        <dbReference type="EMBL" id="QAY68778.1"/>
    </source>
</evidence>
<feature type="transmembrane region" description="Helical" evidence="2">
    <location>
        <begin position="217"/>
        <end position="242"/>
    </location>
</feature>
<feature type="transmembrane region" description="Helical" evidence="2">
    <location>
        <begin position="69"/>
        <end position="91"/>
    </location>
</feature>
<organism evidence="3 4">
    <name type="scientific">Xylanimonas protaetiae</name>
    <dbReference type="NCBI Taxonomy" id="2509457"/>
    <lineage>
        <taxon>Bacteria</taxon>
        <taxon>Bacillati</taxon>
        <taxon>Actinomycetota</taxon>
        <taxon>Actinomycetes</taxon>
        <taxon>Micrococcales</taxon>
        <taxon>Promicromonosporaceae</taxon>
        <taxon>Xylanimonas</taxon>
    </lineage>
</organism>
<dbReference type="AlphaFoldDB" id="A0A4P6FDW0"/>
<feature type="region of interest" description="Disordered" evidence="1">
    <location>
        <begin position="308"/>
        <end position="371"/>
    </location>
</feature>
<dbReference type="KEGG" id="xya:ET471_00880"/>
<keyword evidence="4" id="KW-1185">Reference proteome</keyword>
<name>A0A4P6FDW0_9MICO</name>
<keyword evidence="2" id="KW-0812">Transmembrane</keyword>
<evidence type="ECO:0000256" key="2">
    <source>
        <dbReference type="SAM" id="Phobius"/>
    </source>
</evidence>
<proteinExistence type="predicted"/>
<dbReference type="RefSeq" id="WP_129186180.1">
    <property type="nucleotide sequence ID" value="NZ_CP035493.1"/>
</dbReference>
<feature type="region of interest" description="Disordered" evidence="1">
    <location>
        <begin position="392"/>
        <end position="416"/>
    </location>
</feature>
<dbReference type="OrthoDB" id="5181663at2"/>
<sequence length="416" mass="42207">MDVCEIPPLAVFCQAADHATATVVVATLQFITDQVAGAAATLMHGMWALFETTTFVDVTSGAFTGVYNIVFGVAVFVMLGFFLIQVITGMLHRDPAALSRAALGLAKAVLGSFVALTLLATALEITDRLCLGIIAAAGTNLADVGDRITLLTAGTTATLAGGPGGAMMIALLLAGLVGTAAMILWFSLLIRKALLLVAIVFAPIALAGASWDATRGWLGRWASFVVALIVSKVVIVVFLLLATAQLTAPISTDLASLSDPITGVVLLLVAGFAPYLTYKAINFMGFDMYHAMSAEQEAKQALNRPVPIPTKWMNRSETTRILDGGTTGPTPPRPRGGVPAPAGPVSVGPAASGPASGTAAAGTGGASAGAGAAAAGPIAVGAVVAKETVAAGPKAGRFVARQTTGLTDAVRQEDRT</sequence>
<feature type="transmembrane region" description="Helical" evidence="2">
    <location>
        <begin position="103"/>
        <end position="123"/>
    </location>
</feature>
<reference evidence="3 4" key="1">
    <citation type="submission" date="2019-01" db="EMBL/GenBank/DDBJ databases">
        <title>Genome sequencing of strain FW10M-9.</title>
        <authorList>
            <person name="Heo J."/>
            <person name="Kim S.-J."/>
            <person name="Kim J.-S."/>
            <person name="Hong S.-B."/>
            <person name="Kwon S.-W."/>
        </authorList>
    </citation>
    <scope>NUCLEOTIDE SEQUENCE [LARGE SCALE GENOMIC DNA]</scope>
    <source>
        <strain evidence="3 4">FW10M-9</strain>
    </source>
</reference>